<protein>
    <submittedName>
        <fullName evidence="1">Uncharacterized protein</fullName>
    </submittedName>
</protein>
<gene>
    <name evidence="1" type="ORF">ECRASSUSDP1_LOCUS27686</name>
</gene>
<sequence>MDLLKRANRKNTEKVNIGGWGEEIGRVMNEVKAKKLFKNDRKILKGKAGKESGNGVIGAKVWNLGINCGWSSN</sequence>
<accession>A0AAD1Y7V6</accession>
<comment type="caution">
    <text evidence="1">The sequence shown here is derived from an EMBL/GenBank/DDBJ whole genome shotgun (WGS) entry which is preliminary data.</text>
</comment>
<keyword evidence="2" id="KW-1185">Reference proteome</keyword>
<dbReference type="EMBL" id="CAMPGE010028568">
    <property type="protein sequence ID" value="CAI2386084.1"/>
    <property type="molecule type" value="Genomic_DNA"/>
</dbReference>
<organism evidence="1 2">
    <name type="scientific">Euplotes crassus</name>
    <dbReference type="NCBI Taxonomy" id="5936"/>
    <lineage>
        <taxon>Eukaryota</taxon>
        <taxon>Sar</taxon>
        <taxon>Alveolata</taxon>
        <taxon>Ciliophora</taxon>
        <taxon>Intramacronucleata</taxon>
        <taxon>Spirotrichea</taxon>
        <taxon>Hypotrichia</taxon>
        <taxon>Euplotida</taxon>
        <taxon>Euplotidae</taxon>
        <taxon>Moneuplotes</taxon>
    </lineage>
</organism>
<proteinExistence type="predicted"/>
<name>A0AAD1Y7V6_EUPCR</name>
<dbReference type="AlphaFoldDB" id="A0AAD1Y7V6"/>
<dbReference type="Proteomes" id="UP001295684">
    <property type="component" value="Unassembled WGS sequence"/>
</dbReference>
<evidence type="ECO:0000313" key="1">
    <source>
        <dbReference type="EMBL" id="CAI2386084.1"/>
    </source>
</evidence>
<evidence type="ECO:0000313" key="2">
    <source>
        <dbReference type="Proteomes" id="UP001295684"/>
    </source>
</evidence>
<reference evidence="1" key="1">
    <citation type="submission" date="2023-07" db="EMBL/GenBank/DDBJ databases">
        <authorList>
            <consortium name="AG Swart"/>
            <person name="Singh M."/>
            <person name="Singh A."/>
            <person name="Seah K."/>
            <person name="Emmerich C."/>
        </authorList>
    </citation>
    <scope>NUCLEOTIDE SEQUENCE</scope>
    <source>
        <strain evidence="1">DP1</strain>
    </source>
</reference>